<feature type="domain" description="Nudix hydrolase" evidence="1">
    <location>
        <begin position="27"/>
        <end position="64"/>
    </location>
</feature>
<sequence length="68" mass="7179">MHPQLAQRVIDTRVILRDGYRAPLSGRGGPSGYGQWCLPSGTPDTGEVLGADAARKLLEETGVTVCSP</sequence>
<name>A0ABZ1FVP4_9ACTN</name>
<accession>A0ABZ1FVP4</accession>
<dbReference type="Pfam" id="PF00293">
    <property type="entry name" value="NUDIX"/>
    <property type="match status" value="1"/>
</dbReference>
<dbReference type="SUPFAM" id="SSF55811">
    <property type="entry name" value="Nudix"/>
    <property type="match status" value="1"/>
</dbReference>
<evidence type="ECO:0000313" key="2">
    <source>
        <dbReference type="EMBL" id="WSC11665.1"/>
    </source>
</evidence>
<protein>
    <submittedName>
        <fullName evidence="2">NUDIX domain-containing protein</fullName>
    </submittedName>
</protein>
<dbReference type="InterPro" id="IPR000086">
    <property type="entry name" value="NUDIX_hydrolase_dom"/>
</dbReference>
<proteinExistence type="predicted"/>
<dbReference type="Proteomes" id="UP001330827">
    <property type="component" value="Chromosome"/>
</dbReference>
<dbReference type="InterPro" id="IPR015797">
    <property type="entry name" value="NUDIX_hydrolase-like_dom_sf"/>
</dbReference>
<evidence type="ECO:0000313" key="3">
    <source>
        <dbReference type="Proteomes" id="UP001330827"/>
    </source>
</evidence>
<keyword evidence="3" id="KW-1185">Reference proteome</keyword>
<dbReference type="RefSeq" id="WP_326589555.1">
    <property type="nucleotide sequence ID" value="NZ_CP109114.1"/>
</dbReference>
<dbReference type="EMBL" id="CP109114">
    <property type="protein sequence ID" value="WSC11665.1"/>
    <property type="molecule type" value="Genomic_DNA"/>
</dbReference>
<reference evidence="2 3" key="1">
    <citation type="submission" date="2022-10" db="EMBL/GenBank/DDBJ databases">
        <title>The complete genomes of actinobacterial strains from the NBC collection.</title>
        <authorList>
            <person name="Joergensen T.S."/>
            <person name="Alvarez Arevalo M."/>
            <person name="Sterndorff E.B."/>
            <person name="Faurdal D."/>
            <person name="Vuksanovic O."/>
            <person name="Mourched A.-S."/>
            <person name="Charusanti P."/>
            <person name="Shaw S."/>
            <person name="Blin K."/>
            <person name="Weber T."/>
        </authorList>
    </citation>
    <scope>NUCLEOTIDE SEQUENCE [LARGE SCALE GENOMIC DNA]</scope>
    <source>
        <strain evidence="2 3">NBC 01769</strain>
    </source>
</reference>
<dbReference type="Gene3D" id="3.90.79.10">
    <property type="entry name" value="Nucleoside Triphosphate Pyrophosphohydrolase"/>
    <property type="match status" value="1"/>
</dbReference>
<evidence type="ECO:0000259" key="1">
    <source>
        <dbReference type="Pfam" id="PF00293"/>
    </source>
</evidence>
<organism evidence="2 3">
    <name type="scientific">Streptomyces brevispora</name>
    <dbReference type="NCBI Taxonomy" id="887462"/>
    <lineage>
        <taxon>Bacteria</taxon>
        <taxon>Bacillati</taxon>
        <taxon>Actinomycetota</taxon>
        <taxon>Actinomycetes</taxon>
        <taxon>Kitasatosporales</taxon>
        <taxon>Streptomycetaceae</taxon>
        <taxon>Streptomyces</taxon>
    </lineage>
</organism>
<gene>
    <name evidence="2" type="ORF">OIE64_01440</name>
</gene>